<dbReference type="AlphaFoldDB" id="A0A150M8B8"/>
<dbReference type="Pfam" id="PF07070">
    <property type="entry name" value="Spo0M"/>
    <property type="match status" value="1"/>
</dbReference>
<dbReference type="EMBL" id="LQYV01000152">
    <property type="protein sequence ID" value="KYD20452.1"/>
    <property type="molecule type" value="Genomic_DNA"/>
</dbReference>
<evidence type="ECO:0000313" key="2">
    <source>
        <dbReference type="Proteomes" id="UP000075424"/>
    </source>
</evidence>
<evidence type="ECO:0000313" key="1">
    <source>
        <dbReference type="EMBL" id="KYD20452.1"/>
    </source>
</evidence>
<dbReference type="PATRIC" id="fig|1422.18.peg.2315"/>
<gene>
    <name evidence="1" type="ORF">B4109_1158</name>
</gene>
<reference evidence="1 2" key="1">
    <citation type="submission" date="2016-01" db="EMBL/GenBank/DDBJ databases">
        <title>Draft Genome Sequences of Seven Thermophilic Sporeformers Isolated from Foods.</title>
        <authorList>
            <person name="Berendsen E.M."/>
            <person name="Wells-Bennik M.H."/>
            <person name="Krawcyk A.O."/>
            <person name="De Jong A."/>
            <person name="Holsappel S."/>
            <person name="Eijlander R.T."/>
            <person name="Kuipers O.P."/>
        </authorList>
    </citation>
    <scope>NUCLEOTIDE SEQUENCE [LARGE SCALE GENOMIC DNA]</scope>
    <source>
        <strain evidence="1 2">B4109</strain>
    </source>
</reference>
<dbReference type="InterPro" id="IPR009776">
    <property type="entry name" value="Spore_0_M"/>
</dbReference>
<dbReference type="GeneID" id="89613564"/>
<dbReference type="PANTHER" id="PTHR40053">
    <property type="entry name" value="SPORULATION-CONTROL PROTEIN SPO0M"/>
    <property type="match status" value="1"/>
</dbReference>
<name>A0A150M8B8_GEOSE</name>
<evidence type="ECO:0008006" key="3">
    <source>
        <dbReference type="Google" id="ProtNLM"/>
    </source>
</evidence>
<dbReference type="PANTHER" id="PTHR40053:SF1">
    <property type="entry name" value="SPORULATION-CONTROL PROTEIN SPO0M"/>
    <property type="match status" value="1"/>
</dbReference>
<sequence>MLLRKMMSRVGVGSAHVDLILNKSLWRQGEMIQGIVHIYGGTVEQRIERLDVELVQKTIENSKELDAIVAVIPAAGAFSIKPSEKKEIPFSYTIPETFPPSRPGRSYRFITRLHIEDAVDTLDFDYVQILPKKYFDSVFKR</sequence>
<dbReference type="RefSeq" id="WP_053532456.1">
    <property type="nucleotide sequence ID" value="NZ_JARMRZ010000073.1"/>
</dbReference>
<accession>A0A150M8B8</accession>
<proteinExistence type="predicted"/>
<protein>
    <recommendedName>
        <fullName evidence="3">Sporulation protein SpoOM</fullName>
    </recommendedName>
</protein>
<organism evidence="1 2">
    <name type="scientific">Geobacillus stearothermophilus</name>
    <name type="common">Bacillus stearothermophilus</name>
    <dbReference type="NCBI Taxonomy" id="1422"/>
    <lineage>
        <taxon>Bacteria</taxon>
        <taxon>Bacillati</taxon>
        <taxon>Bacillota</taxon>
        <taxon>Bacilli</taxon>
        <taxon>Bacillales</taxon>
        <taxon>Anoxybacillaceae</taxon>
        <taxon>Geobacillus</taxon>
    </lineage>
</organism>
<comment type="caution">
    <text evidence="1">The sequence shown here is derived from an EMBL/GenBank/DDBJ whole genome shotgun (WGS) entry which is preliminary data.</text>
</comment>
<dbReference type="Proteomes" id="UP000075424">
    <property type="component" value="Unassembled WGS sequence"/>
</dbReference>